<evidence type="ECO:0000313" key="4">
    <source>
        <dbReference type="Proteomes" id="UP000219612"/>
    </source>
</evidence>
<dbReference type="InterPro" id="IPR012349">
    <property type="entry name" value="Split_barrel_FMN-bd"/>
</dbReference>
<gene>
    <name evidence="3" type="ORF">SAMN05421748_10942</name>
</gene>
<sequence>MTYDYARAGATRRAMRRVCATAPASWAFARFLHHVDRPLFRLTKGRHTFASLVTGLPVVMLTTTGARSGAPRTLPLLGLPTSEGLAVIASNWGQDRHPAWHYNLRAHPQATVVVDGQTRKVTAVLATGDRRDRIWQQGLKIYPGWTQYARRAPGRDMPIYVLEPSA</sequence>
<comment type="similarity">
    <text evidence="1">Belongs to the F420H(2)-dependent quinone reductase family.</text>
</comment>
<dbReference type="InterPro" id="IPR004378">
    <property type="entry name" value="F420H2_quin_Rdtase"/>
</dbReference>
<dbReference type="RefSeq" id="WP_218854658.1">
    <property type="nucleotide sequence ID" value="NZ_OBDY01000009.1"/>
</dbReference>
<dbReference type="PANTHER" id="PTHR39428">
    <property type="entry name" value="F420H(2)-DEPENDENT QUINONE REDUCTASE RV1261C"/>
    <property type="match status" value="1"/>
</dbReference>
<dbReference type="AlphaFoldDB" id="A0A285IKT9"/>
<dbReference type="SUPFAM" id="SSF50475">
    <property type="entry name" value="FMN-binding split barrel"/>
    <property type="match status" value="1"/>
</dbReference>
<dbReference type="Gene3D" id="2.30.110.10">
    <property type="entry name" value="Electron Transport, Fmn-binding Protein, Chain A"/>
    <property type="match status" value="1"/>
</dbReference>
<dbReference type="GO" id="GO:0005886">
    <property type="term" value="C:plasma membrane"/>
    <property type="evidence" value="ECO:0007669"/>
    <property type="project" value="TreeGrafter"/>
</dbReference>
<dbReference type="GO" id="GO:0070967">
    <property type="term" value="F:coenzyme F420 binding"/>
    <property type="evidence" value="ECO:0007669"/>
    <property type="project" value="TreeGrafter"/>
</dbReference>
<accession>A0A285IKT9</accession>
<evidence type="ECO:0000313" key="3">
    <source>
        <dbReference type="EMBL" id="SNY48595.1"/>
    </source>
</evidence>
<dbReference type="Pfam" id="PF04075">
    <property type="entry name" value="F420H2_quin_red"/>
    <property type="match status" value="1"/>
</dbReference>
<dbReference type="PANTHER" id="PTHR39428:SF1">
    <property type="entry name" value="F420H(2)-DEPENDENT QUINONE REDUCTASE RV1261C"/>
    <property type="match status" value="1"/>
</dbReference>
<dbReference type="EMBL" id="OBDY01000009">
    <property type="protein sequence ID" value="SNY48595.1"/>
    <property type="molecule type" value="Genomic_DNA"/>
</dbReference>
<name>A0A285IKT9_9ACTN</name>
<reference evidence="3 4" key="1">
    <citation type="submission" date="2017-09" db="EMBL/GenBank/DDBJ databases">
        <authorList>
            <person name="Ehlers B."/>
            <person name="Leendertz F.H."/>
        </authorList>
    </citation>
    <scope>NUCLEOTIDE SEQUENCE [LARGE SCALE GENOMIC DNA]</scope>
    <source>
        <strain evidence="3 4">CGMCC 4.6857</strain>
    </source>
</reference>
<evidence type="ECO:0000256" key="1">
    <source>
        <dbReference type="ARBA" id="ARBA00008710"/>
    </source>
</evidence>
<keyword evidence="4" id="KW-1185">Reference proteome</keyword>
<proteinExistence type="inferred from homology"/>
<organism evidence="3 4">
    <name type="scientific">Paractinoplanes atraurantiacus</name>
    <dbReference type="NCBI Taxonomy" id="1036182"/>
    <lineage>
        <taxon>Bacteria</taxon>
        <taxon>Bacillati</taxon>
        <taxon>Actinomycetota</taxon>
        <taxon>Actinomycetes</taxon>
        <taxon>Micromonosporales</taxon>
        <taxon>Micromonosporaceae</taxon>
        <taxon>Paractinoplanes</taxon>
    </lineage>
</organism>
<comment type="catalytic activity">
    <reaction evidence="2">
        <text>oxidized coenzyme F420-(gamma-L-Glu)(n) + a quinol + H(+) = reduced coenzyme F420-(gamma-L-Glu)(n) + a quinone</text>
        <dbReference type="Rhea" id="RHEA:39663"/>
        <dbReference type="Rhea" id="RHEA-COMP:12939"/>
        <dbReference type="Rhea" id="RHEA-COMP:14378"/>
        <dbReference type="ChEBI" id="CHEBI:15378"/>
        <dbReference type="ChEBI" id="CHEBI:24646"/>
        <dbReference type="ChEBI" id="CHEBI:132124"/>
        <dbReference type="ChEBI" id="CHEBI:133980"/>
        <dbReference type="ChEBI" id="CHEBI:139511"/>
    </reaction>
</comment>
<dbReference type="NCBIfam" id="TIGR00026">
    <property type="entry name" value="hi_GC_TIGR00026"/>
    <property type="match status" value="1"/>
</dbReference>
<dbReference type="Proteomes" id="UP000219612">
    <property type="component" value="Unassembled WGS sequence"/>
</dbReference>
<evidence type="ECO:0000256" key="2">
    <source>
        <dbReference type="ARBA" id="ARBA00049106"/>
    </source>
</evidence>
<protein>
    <submittedName>
        <fullName evidence="3">Deazaflavin-dependent oxidoreductase, nitroreductase family</fullName>
    </submittedName>
</protein>
<dbReference type="GO" id="GO:0016491">
    <property type="term" value="F:oxidoreductase activity"/>
    <property type="evidence" value="ECO:0007669"/>
    <property type="project" value="InterPro"/>
</dbReference>